<evidence type="ECO:0000256" key="8">
    <source>
        <dbReference type="SAM" id="Phobius"/>
    </source>
</evidence>
<dbReference type="PANTHER" id="PTHR32196">
    <property type="entry name" value="ABC TRANSPORTER PERMEASE PROTEIN YPHD-RELATED-RELATED"/>
    <property type="match status" value="1"/>
</dbReference>
<dbReference type="CDD" id="cd06579">
    <property type="entry name" value="TM_PBP1_transp_AraH_like"/>
    <property type="match status" value="1"/>
</dbReference>
<gene>
    <name evidence="9" type="ORF">PQJ73_09645</name>
</gene>
<feature type="transmembrane region" description="Helical" evidence="8">
    <location>
        <begin position="131"/>
        <end position="149"/>
    </location>
</feature>
<comment type="caution">
    <text evidence="9">The sequence shown here is derived from an EMBL/GenBank/DDBJ whole genome shotgun (WGS) entry which is preliminary data.</text>
</comment>
<evidence type="ECO:0000256" key="2">
    <source>
        <dbReference type="ARBA" id="ARBA00022448"/>
    </source>
</evidence>
<evidence type="ECO:0000256" key="1">
    <source>
        <dbReference type="ARBA" id="ARBA00004651"/>
    </source>
</evidence>
<keyword evidence="5 8" id="KW-0812">Transmembrane</keyword>
<feature type="transmembrane region" description="Helical" evidence="8">
    <location>
        <begin position="274"/>
        <end position="294"/>
    </location>
</feature>
<evidence type="ECO:0000313" key="10">
    <source>
        <dbReference type="Proteomes" id="UP001165652"/>
    </source>
</evidence>
<keyword evidence="3" id="KW-1003">Cell membrane</keyword>
<keyword evidence="7 8" id="KW-0472">Membrane</keyword>
<keyword evidence="2" id="KW-0813">Transport</keyword>
<keyword evidence="10" id="KW-1185">Reference proteome</keyword>
<protein>
    <submittedName>
        <fullName evidence="9">ABC transporter permease</fullName>
    </submittedName>
</protein>
<feature type="transmembrane region" description="Helical" evidence="8">
    <location>
        <begin position="221"/>
        <end position="242"/>
    </location>
</feature>
<dbReference type="EMBL" id="JAQQLI010000011">
    <property type="protein sequence ID" value="MDC7785944.1"/>
    <property type="molecule type" value="Genomic_DNA"/>
</dbReference>
<keyword evidence="6 8" id="KW-1133">Transmembrane helix</keyword>
<name>A0ABT5J9H8_RHOTP</name>
<dbReference type="RefSeq" id="WP_272776787.1">
    <property type="nucleotide sequence ID" value="NZ_JAQQLI010000011.1"/>
</dbReference>
<evidence type="ECO:0000256" key="4">
    <source>
        <dbReference type="ARBA" id="ARBA00022519"/>
    </source>
</evidence>
<dbReference type="Pfam" id="PF02653">
    <property type="entry name" value="BPD_transp_2"/>
    <property type="match status" value="1"/>
</dbReference>
<organism evidence="9 10">
    <name type="scientific">Rhodoplanes tepidamans</name>
    <name type="common">Rhodoplanes cryptolactis</name>
    <dbReference type="NCBI Taxonomy" id="200616"/>
    <lineage>
        <taxon>Bacteria</taxon>
        <taxon>Pseudomonadati</taxon>
        <taxon>Pseudomonadota</taxon>
        <taxon>Alphaproteobacteria</taxon>
        <taxon>Hyphomicrobiales</taxon>
        <taxon>Nitrobacteraceae</taxon>
        <taxon>Rhodoplanes</taxon>
    </lineage>
</organism>
<evidence type="ECO:0000313" key="9">
    <source>
        <dbReference type="EMBL" id="MDC7785944.1"/>
    </source>
</evidence>
<comment type="subcellular location">
    <subcellularLocation>
        <location evidence="1">Cell membrane</location>
        <topology evidence="1">Multi-pass membrane protein</topology>
    </subcellularLocation>
</comment>
<feature type="transmembrane region" description="Helical" evidence="8">
    <location>
        <begin position="21"/>
        <end position="45"/>
    </location>
</feature>
<dbReference type="PANTHER" id="PTHR32196:SF21">
    <property type="entry name" value="ABC TRANSPORTER PERMEASE PROTEIN YPHD-RELATED"/>
    <property type="match status" value="1"/>
</dbReference>
<feature type="transmembrane region" description="Helical" evidence="8">
    <location>
        <begin position="169"/>
        <end position="191"/>
    </location>
</feature>
<evidence type="ECO:0000256" key="6">
    <source>
        <dbReference type="ARBA" id="ARBA00022989"/>
    </source>
</evidence>
<feature type="transmembrane region" description="Helical" evidence="8">
    <location>
        <begin position="101"/>
        <end position="124"/>
    </location>
</feature>
<feature type="transmembrane region" description="Helical" evidence="8">
    <location>
        <begin position="51"/>
        <end position="70"/>
    </location>
</feature>
<evidence type="ECO:0000256" key="3">
    <source>
        <dbReference type="ARBA" id="ARBA00022475"/>
    </source>
</evidence>
<keyword evidence="4" id="KW-0997">Cell inner membrane</keyword>
<proteinExistence type="predicted"/>
<sequence length="320" mass="32704">MPDIRDQQRTMALRIPGLPHAAVPAAVRSVLGLAMVAAVAVTPGFFSSINLLSLLTSMSLVGCVAVAMTFITLSGNIVSFSLGATLSATTIVLMASLDHGLWPAVGLALLFSMAITGVQGWIVGYFRANPVIVSLAMLSLIYGVANWATGGRGIYPTATELDVFKGRVAGLPIPLLAFAASVLLAQGLLSLTRMGRHAIMIGANERAATAAGIDVPGTITWVYVAAGLFTGIAAVLIAARHASGDMEHGIGLDYAAISAVIVGGNAIEGGRGSALRTAGGVLTISIVQGVLILWGFSTSAQALAVGLIVLLILLLHGRRS</sequence>
<reference evidence="9" key="1">
    <citation type="journal article" date="2023" name="Microbiol Resour">
        <title>Genome Sequences of Rhodoplanes serenus and Two Thermotolerant Strains, Rhodoplanes tepidamans and 'Rhodoplanes cryptolactis,' Further Refine the Genus.</title>
        <authorList>
            <person name="Rayyan A.A."/>
            <person name="Kyndt J.A."/>
        </authorList>
    </citation>
    <scope>NUCLEOTIDE SEQUENCE</scope>
    <source>
        <strain evidence="9">DSM 9987</strain>
    </source>
</reference>
<dbReference type="InterPro" id="IPR001851">
    <property type="entry name" value="ABC_transp_permease"/>
</dbReference>
<feature type="transmembrane region" description="Helical" evidence="8">
    <location>
        <begin position="300"/>
        <end position="317"/>
    </location>
</feature>
<evidence type="ECO:0000256" key="5">
    <source>
        <dbReference type="ARBA" id="ARBA00022692"/>
    </source>
</evidence>
<reference evidence="9" key="2">
    <citation type="submission" date="2023-02" db="EMBL/GenBank/DDBJ databases">
        <authorList>
            <person name="Rayyan A."/>
            <person name="Meyer T."/>
            <person name="Kyndt J.A."/>
        </authorList>
    </citation>
    <scope>NUCLEOTIDE SEQUENCE</scope>
    <source>
        <strain evidence="9">DSM 9987</strain>
    </source>
</reference>
<feature type="transmembrane region" description="Helical" evidence="8">
    <location>
        <begin position="248"/>
        <end position="267"/>
    </location>
</feature>
<evidence type="ECO:0000256" key="7">
    <source>
        <dbReference type="ARBA" id="ARBA00023136"/>
    </source>
</evidence>
<dbReference type="Proteomes" id="UP001165652">
    <property type="component" value="Unassembled WGS sequence"/>
</dbReference>
<accession>A0ABT5J9H8</accession>